<sequence length="81" mass="9201">MFRSALRNDFSHLAIAMLCRAARFFTTQKFFAHREIWEVMGARAKKNRCMSTGFQLTRRQRKAAGSVKLGLAAASQARPSH</sequence>
<dbReference type="Proteomes" id="UP001229486">
    <property type="component" value="Unassembled WGS sequence"/>
</dbReference>
<dbReference type="RefSeq" id="WP_392392988.1">
    <property type="nucleotide sequence ID" value="NZ_JAURTK010000002.1"/>
</dbReference>
<evidence type="ECO:0008006" key="3">
    <source>
        <dbReference type="Google" id="ProtNLM"/>
    </source>
</evidence>
<evidence type="ECO:0000313" key="2">
    <source>
        <dbReference type="Proteomes" id="UP001229486"/>
    </source>
</evidence>
<dbReference type="AlphaFoldDB" id="A0AB73IA21"/>
<protein>
    <recommendedName>
        <fullName evidence="3">Secreted protein</fullName>
    </recommendedName>
</protein>
<dbReference type="EMBL" id="JAURTK010000002">
    <property type="protein sequence ID" value="MDP9645989.1"/>
    <property type="molecule type" value="Genomic_DNA"/>
</dbReference>
<gene>
    <name evidence="1" type="ORF">J2793_001422</name>
</gene>
<evidence type="ECO:0000313" key="1">
    <source>
        <dbReference type="EMBL" id="MDP9645989.1"/>
    </source>
</evidence>
<comment type="caution">
    <text evidence="1">The sequence shown here is derived from an EMBL/GenBank/DDBJ whole genome shotgun (WGS) entry which is preliminary data.</text>
</comment>
<organism evidence="1 2">
    <name type="scientific">Paraburkholderia caledonica</name>
    <dbReference type="NCBI Taxonomy" id="134536"/>
    <lineage>
        <taxon>Bacteria</taxon>
        <taxon>Pseudomonadati</taxon>
        <taxon>Pseudomonadota</taxon>
        <taxon>Betaproteobacteria</taxon>
        <taxon>Burkholderiales</taxon>
        <taxon>Burkholderiaceae</taxon>
        <taxon>Paraburkholderia</taxon>
    </lineage>
</organism>
<name>A0AB73IA21_9BURK</name>
<reference evidence="1" key="1">
    <citation type="submission" date="2023-07" db="EMBL/GenBank/DDBJ databases">
        <title>Sorghum-associated microbial communities from plants grown in Nebraska, USA.</title>
        <authorList>
            <person name="Schachtman D."/>
        </authorList>
    </citation>
    <scope>NUCLEOTIDE SEQUENCE</scope>
    <source>
        <strain evidence="1">DS1061</strain>
    </source>
</reference>
<accession>A0AB73IA21</accession>
<proteinExistence type="predicted"/>